<proteinExistence type="predicted"/>
<sequence>MADLYANFKELAAANVEGKDYSITVKDRGLQKVAIAIHGGAIEGGTSELAKAFAEDTHSSLYLFEGTKSSGNTDLHVTSTHFDEPQGLKVVKRSVLCVSFHGYSSSTKHTLIGGADTYRKERVFAALQAAGFSCELVSENSGLAGREPENIVNKTLSYKGVQLEISTAQRSAMFGTNTSAGREGSKTAEFAKYLEAVKQGFVGI</sequence>
<keyword evidence="2" id="KW-1185">Reference proteome</keyword>
<keyword evidence="1" id="KW-0378">Hydrolase</keyword>
<dbReference type="GO" id="GO:0016787">
    <property type="term" value="F:hydrolase activity"/>
    <property type="evidence" value="ECO:0007669"/>
    <property type="project" value="UniProtKB-KW"/>
</dbReference>
<name>A0A516KMJ2_9CAUD</name>
<organism evidence="1 2">
    <name type="scientific">Bacillus phage vB_BmeM-Goe8</name>
    <dbReference type="NCBI Taxonomy" id="2593638"/>
    <lineage>
        <taxon>Viruses</taxon>
        <taxon>Duplodnaviria</taxon>
        <taxon>Heunggongvirae</taxon>
        <taxon>Uroviricota</taxon>
        <taxon>Caudoviricetes</taxon>
        <taxon>Herelleviridae</taxon>
        <taxon>Bastillevirinae</taxon>
        <taxon>Goettingenvirus</taxon>
        <taxon>Goettingenvirus goe8</taxon>
    </lineage>
</organism>
<dbReference type="InterPro" id="IPR038128">
    <property type="entry name" value="Gamma_PGA_hydro_sf"/>
</dbReference>
<gene>
    <name evidence="1" type="ORF">Goe8_c00240</name>
</gene>
<dbReference type="InterPro" id="IPR008585">
    <property type="entry name" value="Gamma_PGA_hydro"/>
</dbReference>
<evidence type="ECO:0000313" key="2">
    <source>
        <dbReference type="Proteomes" id="UP000317800"/>
    </source>
</evidence>
<dbReference type="Pfam" id="PF05908">
    <property type="entry name" value="Gamma_PGA_hydro"/>
    <property type="match status" value="1"/>
</dbReference>
<dbReference type="Proteomes" id="UP000317800">
    <property type="component" value="Segment"/>
</dbReference>
<dbReference type="Gene3D" id="3.40.630.100">
    <property type="entry name" value="Poly-gamma-glutamate hydrolase, zinc-binding motif"/>
    <property type="match status" value="1"/>
</dbReference>
<accession>A0A516KMJ2</accession>
<reference evidence="1 2" key="1">
    <citation type="submission" date="2019-06" db="EMBL/GenBank/DDBJ databases">
        <authorList>
            <person name="Hertel R."/>
        </authorList>
    </citation>
    <scope>NUCLEOTIDE SEQUENCE [LARGE SCALE GENOMIC DNA]</scope>
</reference>
<dbReference type="EMBL" id="MN043729">
    <property type="protein sequence ID" value="QDP42808.1"/>
    <property type="molecule type" value="Genomic_DNA"/>
</dbReference>
<evidence type="ECO:0000313" key="1">
    <source>
        <dbReference type="EMBL" id="QDP42808.1"/>
    </source>
</evidence>
<protein>
    <submittedName>
        <fullName evidence="1">Putative poly-gamma-glutamate hydrolase</fullName>
    </submittedName>
</protein>